<dbReference type="GO" id="GO:0005886">
    <property type="term" value="C:plasma membrane"/>
    <property type="evidence" value="ECO:0007669"/>
    <property type="project" value="InterPro"/>
</dbReference>
<gene>
    <name evidence="11" type="ORF">GBAR_LOCUS9811</name>
</gene>
<dbReference type="GO" id="GO:0017003">
    <property type="term" value="P:protein-heme linkage"/>
    <property type="evidence" value="ECO:0007669"/>
    <property type="project" value="InterPro"/>
</dbReference>
<feature type="compositionally biased region" description="Basic and acidic residues" evidence="9">
    <location>
        <begin position="120"/>
        <end position="133"/>
    </location>
</feature>
<evidence type="ECO:0000256" key="6">
    <source>
        <dbReference type="ARBA" id="ARBA00022989"/>
    </source>
</evidence>
<evidence type="ECO:0000256" key="5">
    <source>
        <dbReference type="ARBA" id="ARBA00022748"/>
    </source>
</evidence>
<dbReference type="InterPro" id="IPR036127">
    <property type="entry name" value="CcmE-like_sf"/>
</dbReference>
<accession>A0AA35WC39</accession>
<dbReference type="PANTHER" id="PTHR34128:SF2">
    <property type="entry name" value="CYTOCHROME C-TYPE BIOGENESIS PROTEIN CCME HOMOLOG, MITOCHONDRIAL"/>
    <property type="match status" value="1"/>
</dbReference>
<evidence type="ECO:0000256" key="2">
    <source>
        <dbReference type="ARBA" id="ARBA00022617"/>
    </source>
</evidence>
<dbReference type="GO" id="GO:0017004">
    <property type="term" value="P:cytochrome complex assembly"/>
    <property type="evidence" value="ECO:0007669"/>
    <property type="project" value="UniProtKB-KW"/>
</dbReference>
<evidence type="ECO:0000256" key="1">
    <source>
        <dbReference type="ARBA" id="ARBA00004370"/>
    </source>
</evidence>
<name>A0AA35WC39_GEOBA</name>
<keyword evidence="8 10" id="KW-0472">Membrane</keyword>
<dbReference type="Proteomes" id="UP001174909">
    <property type="component" value="Unassembled WGS sequence"/>
</dbReference>
<evidence type="ECO:0000256" key="10">
    <source>
        <dbReference type="SAM" id="Phobius"/>
    </source>
</evidence>
<reference evidence="11" key="1">
    <citation type="submission" date="2023-03" db="EMBL/GenBank/DDBJ databases">
        <authorList>
            <person name="Steffen K."/>
            <person name="Cardenas P."/>
        </authorList>
    </citation>
    <scope>NUCLEOTIDE SEQUENCE</scope>
</reference>
<dbReference type="AlphaFoldDB" id="A0AA35WC39"/>
<keyword evidence="2" id="KW-0349">Heme</keyword>
<dbReference type="Pfam" id="PF03100">
    <property type="entry name" value="CcmE"/>
    <property type="match status" value="1"/>
</dbReference>
<dbReference type="InterPro" id="IPR012340">
    <property type="entry name" value="NA-bd_OB-fold"/>
</dbReference>
<dbReference type="SUPFAM" id="SSF82093">
    <property type="entry name" value="Heme chaperone CcmE"/>
    <property type="match status" value="1"/>
</dbReference>
<comment type="caution">
    <text evidence="11">The sequence shown here is derived from an EMBL/GenBank/DDBJ whole genome shotgun (WGS) entry which is preliminary data.</text>
</comment>
<evidence type="ECO:0000256" key="4">
    <source>
        <dbReference type="ARBA" id="ARBA00022723"/>
    </source>
</evidence>
<keyword evidence="6 10" id="KW-1133">Transmembrane helix</keyword>
<dbReference type="InterPro" id="IPR004329">
    <property type="entry name" value="CcmE"/>
</dbReference>
<keyword evidence="5" id="KW-0201">Cytochrome c-type biogenesis</keyword>
<evidence type="ECO:0000313" key="11">
    <source>
        <dbReference type="EMBL" id="CAI8015878.1"/>
    </source>
</evidence>
<organism evidence="11 12">
    <name type="scientific">Geodia barretti</name>
    <name type="common">Barrett's horny sponge</name>
    <dbReference type="NCBI Taxonomy" id="519541"/>
    <lineage>
        <taxon>Eukaryota</taxon>
        <taxon>Metazoa</taxon>
        <taxon>Porifera</taxon>
        <taxon>Demospongiae</taxon>
        <taxon>Heteroscleromorpha</taxon>
        <taxon>Tetractinellida</taxon>
        <taxon>Astrophorina</taxon>
        <taxon>Geodiidae</taxon>
        <taxon>Geodia</taxon>
    </lineage>
</organism>
<keyword evidence="3 10" id="KW-0812">Transmembrane</keyword>
<keyword evidence="4" id="KW-0479">Metal-binding</keyword>
<dbReference type="GO" id="GO:0046872">
    <property type="term" value="F:metal ion binding"/>
    <property type="evidence" value="ECO:0007669"/>
    <property type="project" value="UniProtKB-KW"/>
</dbReference>
<comment type="subcellular location">
    <subcellularLocation>
        <location evidence="1">Membrane</location>
    </subcellularLocation>
</comment>
<keyword evidence="12" id="KW-1185">Reference proteome</keyword>
<evidence type="ECO:0000313" key="12">
    <source>
        <dbReference type="Proteomes" id="UP001174909"/>
    </source>
</evidence>
<evidence type="ECO:0000256" key="7">
    <source>
        <dbReference type="ARBA" id="ARBA00023004"/>
    </source>
</evidence>
<evidence type="ECO:0000256" key="3">
    <source>
        <dbReference type="ARBA" id="ARBA00022692"/>
    </source>
</evidence>
<evidence type="ECO:0000256" key="8">
    <source>
        <dbReference type="ARBA" id="ARBA00023136"/>
    </source>
</evidence>
<evidence type="ECO:0000256" key="9">
    <source>
        <dbReference type="SAM" id="MobiDB-lite"/>
    </source>
</evidence>
<protein>
    <submittedName>
        <fullName evidence="11">Cytochrome c-type biogenesis protein CcmE</fullName>
    </submittedName>
</protein>
<dbReference type="HAMAP" id="MF_01959">
    <property type="entry name" value="CcmE"/>
    <property type="match status" value="1"/>
</dbReference>
<keyword evidence="7" id="KW-0408">Iron</keyword>
<dbReference type="Gene3D" id="2.40.50.140">
    <property type="entry name" value="Nucleic acid-binding proteins"/>
    <property type="match status" value="1"/>
</dbReference>
<feature type="region of interest" description="Disordered" evidence="9">
    <location>
        <begin position="120"/>
        <end position="145"/>
    </location>
</feature>
<dbReference type="GO" id="GO:0020037">
    <property type="term" value="F:heme binding"/>
    <property type="evidence" value="ECO:0007669"/>
    <property type="project" value="InterPro"/>
</dbReference>
<dbReference type="EMBL" id="CASHTH010001474">
    <property type="protein sequence ID" value="CAI8015878.1"/>
    <property type="molecule type" value="Genomic_DNA"/>
</dbReference>
<dbReference type="PANTHER" id="PTHR34128">
    <property type="entry name" value="CYTOCHROME C-TYPE BIOGENESIS PROTEIN CCME HOMOLOG, MITOCHONDRIAL"/>
    <property type="match status" value="1"/>
</dbReference>
<proteinExistence type="inferred from homology"/>
<feature type="transmembrane region" description="Helical" evidence="10">
    <location>
        <begin position="5"/>
        <end position="24"/>
    </location>
</feature>
<sequence length="145" mass="15797">MKPRYLIGGLIIVGGLTYLIYGAMQEAVVYFVTPTELRSETTPPDRFLRIGGMVLPGSLQKDLGRRTFRFRITDGQQSIAVHFQGVPPDLFSEGKGAVVEGRLGGDGVFMASTVMAKHAEEYSPHRDGEDPAEQRSFVPARPTGG</sequence>